<reference evidence="2" key="1">
    <citation type="journal article" date="2002" name="Science">
        <title>The draft genome of Ciona intestinalis: insights into chordate and vertebrate origins.</title>
        <authorList>
            <person name="Dehal P."/>
            <person name="Satou Y."/>
            <person name="Campbell R.K."/>
            <person name="Chapman J."/>
            <person name="Degnan B."/>
            <person name="De Tomaso A."/>
            <person name="Davidson B."/>
            <person name="Di Gregorio A."/>
            <person name="Gelpke M."/>
            <person name="Goodstein D.M."/>
            <person name="Harafuji N."/>
            <person name="Hastings K.E."/>
            <person name="Ho I."/>
            <person name="Hotta K."/>
            <person name="Huang W."/>
            <person name="Kawashima T."/>
            <person name="Lemaire P."/>
            <person name="Martinez D."/>
            <person name="Meinertzhagen I.A."/>
            <person name="Necula S."/>
            <person name="Nonaka M."/>
            <person name="Putnam N."/>
            <person name="Rash S."/>
            <person name="Saiga H."/>
            <person name="Satake M."/>
            <person name="Terry A."/>
            <person name="Yamada L."/>
            <person name="Wang H.G."/>
            <person name="Awazu S."/>
            <person name="Azumi K."/>
            <person name="Boore J."/>
            <person name="Branno M."/>
            <person name="Chin-Bow S."/>
            <person name="DeSantis R."/>
            <person name="Doyle S."/>
            <person name="Francino P."/>
            <person name="Keys D.N."/>
            <person name="Haga S."/>
            <person name="Hayashi H."/>
            <person name="Hino K."/>
            <person name="Imai K.S."/>
            <person name="Inaba K."/>
            <person name="Kano S."/>
            <person name="Kobayashi K."/>
            <person name="Kobayashi M."/>
            <person name="Lee B.I."/>
            <person name="Makabe K.W."/>
            <person name="Manohar C."/>
            <person name="Matassi G."/>
            <person name="Medina M."/>
            <person name="Mochizuki Y."/>
            <person name="Mount S."/>
            <person name="Morishita T."/>
            <person name="Miura S."/>
            <person name="Nakayama A."/>
            <person name="Nishizaka S."/>
            <person name="Nomoto H."/>
            <person name="Ohta F."/>
            <person name="Oishi K."/>
            <person name="Rigoutsos I."/>
            <person name="Sano M."/>
            <person name="Sasaki A."/>
            <person name="Sasakura Y."/>
            <person name="Shoguchi E."/>
            <person name="Shin-i T."/>
            <person name="Spagnuolo A."/>
            <person name="Stainier D."/>
            <person name="Suzuki M.M."/>
            <person name="Tassy O."/>
            <person name="Takatori N."/>
            <person name="Tokuoka M."/>
            <person name="Yagi K."/>
            <person name="Yoshizaki F."/>
            <person name="Wada S."/>
            <person name="Zhang C."/>
            <person name="Hyatt P.D."/>
            <person name="Larimer F."/>
            <person name="Detter C."/>
            <person name="Doggett N."/>
            <person name="Glavina T."/>
            <person name="Hawkins T."/>
            <person name="Richardson P."/>
            <person name="Lucas S."/>
            <person name="Kohara Y."/>
            <person name="Levine M."/>
            <person name="Satoh N."/>
            <person name="Rokhsar D.S."/>
        </authorList>
    </citation>
    <scope>NUCLEOTIDE SEQUENCE [LARGE SCALE GENOMIC DNA]</scope>
</reference>
<reference evidence="1" key="3">
    <citation type="submission" date="2025-08" db="UniProtKB">
        <authorList>
            <consortium name="Ensembl"/>
        </authorList>
    </citation>
    <scope>IDENTIFICATION</scope>
</reference>
<dbReference type="InterPro" id="IPR029309">
    <property type="entry name" value="CaRF"/>
</dbReference>
<dbReference type="PANTHER" id="PTHR47456">
    <property type="entry name" value="PHD-TYPE DOMAIN-CONTAINING PROTEIN"/>
    <property type="match status" value="1"/>
</dbReference>
<protein>
    <submittedName>
        <fullName evidence="1">Uncharacterized protein</fullName>
    </submittedName>
</protein>
<reference evidence="1" key="4">
    <citation type="submission" date="2025-09" db="UniProtKB">
        <authorList>
            <consortium name="Ensembl"/>
        </authorList>
    </citation>
    <scope>IDENTIFICATION</scope>
</reference>
<dbReference type="Ensembl" id="ENSCINT00000002944.3">
    <property type="protein sequence ID" value="ENSCINP00000002944.3"/>
    <property type="gene ID" value="ENSCING00000001497.3"/>
</dbReference>
<evidence type="ECO:0000313" key="2">
    <source>
        <dbReference type="Proteomes" id="UP000008144"/>
    </source>
</evidence>
<dbReference type="GeneTree" id="ENSGT00390000013916"/>
<dbReference type="HOGENOM" id="CLU_978366_0_0_1"/>
<dbReference type="AlphaFoldDB" id="F6THG7"/>
<dbReference type="Proteomes" id="UP000008144">
    <property type="component" value="Chromosome 5"/>
</dbReference>
<dbReference type="EMBL" id="EAAA01002104">
    <property type="status" value="NOT_ANNOTATED_CDS"/>
    <property type="molecule type" value="Genomic_DNA"/>
</dbReference>
<accession>F6THG7</accession>
<proteinExistence type="predicted"/>
<reference evidence="1" key="2">
    <citation type="journal article" date="2008" name="Genome Biol.">
        <title>Improved genome assembly and evidence-based global gene model set for the chordate Ciona intestinalis: new insight into intron and operon populations.</title>
        <authorList>
            <person name="Satou Y."/>
            <person name="Mineta K."/>
            <person name="Ogasawara M."/>
            <person name="Sasakura Y."/>
            <person name="Shoguchi E."/>
            <person name="Ueno K."/>
            <person name="Yamada L."/>
            <person name="Matsumoto J."/>
            <person name="Wasserscheid J."/>
            <person name="Dewar K."/>
            <person name="Wiley G.B."/>
            <person name="Macmil S.L."/>
            <person name="Roe B.A."/>
            <person name="Zeller R.W."/>
            <person name="Hastings K.E."/>
            <person name="Lemaire P."/>
            <person name="Lindquist E."/>
            <person name="Endo T."/>
            <person name="Hotta K."/>
            <person name="Inaba K."/>
        </authorList>
    </citation>
    <scope>NUCLEOTIDE SEQUENCE [LARGE SCALE GENOMIC DNA]</scope>
    <source>
        <strain evidence="1">wild type</strain>
    </source>
</reference>
<sequence>MFNSSENLRGTVSNINAPISCTRVVAVTTTRLQPTVPEATQEAMEVKQRCVDKQTQFVIKYSSYEEVKEAIHEFEKATQTKYIFFRKDKHDPKKNHVQWDQETVPYVVKSFTKYECEYGKDRNRLRNLKRRANTPHPTLDVPQTKYLRVLGSKKRDCPARLTVREIRAFPDYEIASPDKTVKMRVSTYLKKTGLSAVQNQTTYYFVKFPLLDEHHGHVIEQSSGFAEELDSRVFDQLGVLMSNRIPQKNLFKELKLFVMNELFKDREPPMPNDRRFFPTKQGFRE</sequence>
<dbReference type="OMA" id="EFRINIS"/>
<dbReference type="GO" id="GO:0003700">
    <property type="term" value="F:DNA-binding transcription factor activity"/>
    <property type="evidence" value="ECO:0007669"/>
    <property type="project" value="InterPro"/>
</dbReference>
<evidence type="ECO:0000313" key="1">
    <source>
        <dbReference type="Ensembl" id="ENSCINP00000002944.3"/>
    </source>
</evidence>
<dbReference type="Pfam" id="PF15299">
    <property type="entry name" value="ALS2CR8"/>
    <property type="match status" value="1"/>
</dbReference>
<organism evidence="1 2">
    <name type="scientific">Ciona intestinalis</name>
    <name type="common">Transparent sea squirt</name>
    <name type="synonym">Ascidia intestinalis</name>
    <dbReference type="NCBI Taxonomy" id="7719"/>
    <lineage>
        <taxon>Eukaryota</taxon>
        <taxon>Metazoa</taxon>
        <taxon>Chordata</taxon>
        <taxon>Tunicata</taxon>
        <taxon>Ascidiacea</taxon>
        <taxon>Phlebobranchia</taxon>
        <taxon>Cionidae</taxon>
        <taxon>Ciona</taxon>
    </lineage>
</organism>
<dbReference type="PANTHER" id="PTHR47456:SF6">
    <property type="entry name" value="SI:DKEY-31C13.1"/>
    <property type="match status" value="1"/>
</dbReference>
<dbReference type="InParanoid" id="F6THG7"/>
<name>F6THG7_CIOIN</name>
<keyword evidence="2" id="KW-1185">Reference proteome</keyword>